<keyword evidence="4" id="KW-0575">Peroxidase</keyword>
<keyword evidence="2" id="KW-0732">Signal</keyword>
<dbReference type="Gene3D" id="1.25.40.10">
    <property type="entry name" value="Tetratricopeptide repeat domain"/>
    <property type="match status" value="1"/>
</dbReference>
<feature type="compositionally biased region" description="Basic and acidic residues" evidence="1">
    <location>
        <begin position="457"/>
        <end position="473"/>
    </location>
</feature>
<dbReference type="InterPro" id="IPR011990">
    <property type="entry name" value="TPR-like_helical_dom_sf"/>
</dbReference>
<dbReference type="Proteomes" id="UP000318288">
    <property type="component" value="Unassembled WGS sequence"/>
</dbReference>
<name>A0A5C6F5F4_9BACT</name>
<feature type="domain" description="Thioredoxin" evidence="3">
    <location>
        <begin position="603"/>
        <end position="774"/>
    </location>
</feature>
<dbReference type="InterPro" id="IPR000866">
    <property type="entry name" value="AhpC/TSA"/>
</dbReference>
<dbReference type="GO" id="GO:0004601">
    <property type="term" value="F:peroxidase activity"/>
    <property type="evidence" value="ECO:0007669"/>
    <property type="project" value="UniProtKB-KW"/>
</dbReference>
<dbReference type="PROSITE" id="PS51352">
    <property type="entry name" value="THIOREDOXIN_2"/>
    <property type="match status" value="1"/>
</dbReference>
<organism evidence="4 5">
    <name type="scientific">Rubripirellula tenax</name>
    <dbReference type="NCBI Taxonomy" id="2528015"/>
    <lineage>
        <taxon>Bacteria</taxon>
        <taxon>Pseudomonadati</taxon>
        <taxon>Planctomycetota</taxon>
        <taxon>Planctomycetia</taxon>
        <taxon>Pirellulales</taxon>
        <taxon>Pirellulaceae</taxon>
        <taxon>Rubripirellula</taxon>
    </lineage>
</organism>
<evidence type="ECO:0000256" key="2">
    <source>
        <dbReference type="SAM" id="SignalP"/>
    </source>
</evidence>
<feature type="region of interest" description="Disordered" evidence="1">
    <location>
        <begin position="453"/>
        <end position="473"/>
    </location>
</feature>
<dbReference type="EMBL" id="SJPW01000003">
    <property type="protein sequence ID" value="TWU56578.1"/>
    <property type="molecule type" value="Genomic_DNA"/>
</dbReference>
<dbReference type="GO" id="GO:0006950">
    <property type="term" value="P:response to stress"/>
    <property type="evidence" value="ECO:0007669"/>
    <property type="project" value="UniProtKB-ARBA"/>
</dbReference>
<keyword evidence="5" id="KW-1185">Reference proteome</keyword>
<evidence type="ECO:0000256" key="1">
    <source>
        <dbReference type="SAM" id="MobiDB-lite"/>
    </source>
</evidence>
<dbReference type="Pfam" id="PF00578">
    <property type="entry name" value="AhpC-TSA"/>
    <property type="match status" value="1"/>
</dbReference>
<reference evidence="4 5" key="1">
    <citation type="submission" date="2019-02" db="EMBL/GenBank/DDBJ databases">
        <title>Deep-cultivation of Planctomycetes and their phenomic and genomic characterization uncovers novel biology.</title>
        <authorList>
            <person name="Wiegand S."/>
            <person name="Jogler M."/>
            <person name="Boedeker C."/>
            <person name="Pinto D."/>
            <person name="Vollmers J."/>
            <person name="Rivas-Marin E."/>
            <person name="Kohn T."/>
            <person name="Peeters S.H."/>
            <person name="Heuer A."/>
            <person name="Rast P."/>
            <person name="Oberbeckmann S."/>
            <person name="Bunk B."/>
            <person name="Jeske O."/>
            <person name="Meyerdierks A."/>
            <person name="Storesund J.E."/>
            <person name="Kallscheuer N."/>
            <person name="Luecker S."/>
            <person name="Lage O.M."/>
            <person name="Pohl T."/>
            <person name="Merkel B.J."/>
            <person name="Hornburger P."/>
            <person name="Mueller R.-W."/>
            <person name="Bruemmer F."/>
            <person name="Labrenz M."/>
            <person name="Spormann A.M."/>
            <person name="Op Den Camp H."/>
            <person name="Overmann J."/>
            <person name="Amann R."/>
            <person name="Jetten M.S.M."/>
            <person name="Mascher T."/>
            <person name="Medema M.H."/>
            <person name="Devos D.P."/>
            <person name="Kaster A.-K."/>
            <person name="Ovreas L."/>
            <person name="Rohde M."/>
            <person name="Galperin M.Y."/>
            <person name="Jogler C."/>
        </authorList>
    </citation>
    <scope>NUCLEOTIDE SEQUENCE [LARGE SCALE GENOMIC DNA]</scope>
    <source>
        <strain evidence="4 5">Poly51</strain>
    </source>
</reference>
<gene>
    <name evidence="4" type="primary">prxU</name>
    <name evidence="4" type="ORF">Poly51_24940</name>
</gene>
<feature type="signal peptide" evidence="2">
    <location>
        <begin position="1"/>
        <end position="24"/>
    </location>
</feature>
<dbReference type="PANTHER" id="PTHR45588:SF1">
    <property type="entry name" value="WW DOMAIN-CONTAINING PROTEIN"/>
    <property type="match status" value="1"/>
</dbReference>
<dbReference type="SUPFAM" id="SSF48452">
    <property type="entry name" value="TPR-like"/>
    <property type="match status" value="1"/>
</dbReference>
<dbReference type="PANTHER" id="PTHR45588">
    <property type="entry name" value="TPR DOMAIN-CONTAINING PROTEIN"/>
    <property type="match status" value="1"/>
</dbReference>
<keyword evidence="4" id="KW-0560">Oxidoreductase</keyword>
<dbReference type="AlphaFoldDB" id="A0A5C6F5F4"/>
<dbReference type="SUPFAM" id="SSF52833">
    <property type="entry name" value="Thioredoxin-like"/>
    <property type="match status" value="1"/>
</dbReference>
<proteinExistence type="predicted"/>
<sequence length="775" mass="87724" precursor="true">MPIRYLFVLFLTFLCFVHLQTSVAAEGHVSVDPSSPNHEDKDEVDPGHSFHGDAFNEGPRQAATIIAGIPKIQFSTSTPSGTAQSFFEQGVGQLHGFWYLEAERSFRQAVAEDPTMAIAYWGMAMANVNNPSRARGMIDEAVKLRGKKTTRREKMYIEALDRWIEPNANEGETLSKDAKKDAKRKRTERYLADLEDILHEHPDDIEAKAFLVLALWLGDRDGVKLHSRYAVEALLEQIFEVDPMHPAHHYRIHLWDSKRPQNALVSAAKCGSSGPGIAHMWHMPGHIYSKLKRYNDAAWQQEASARVDHAHMIDKRLMPDQIHNFAHNNEWLVRNLLFVGRVNDALDLSRNLISLPRHPKYNTLEKGGSHKFGRQRLIQTLTQYGLWDELLREAGGDFLTPGDDAAAQEEWMSWLAVAHFKARLGKPAEGARTLRSLQRRRLALQGQLIDLAEPEPALDKDASDTETKSPPSRDKIRKHIDELRKLIARVSAAAASRRKDVDAFKKHAKVAKLDPVMESQWLARAGNLDEAIGRTRKAVKDHPGEVRPLAALVDLLWEKGNREDAKKSFTNLRSVAAVADIDTPMLARLRPVARAADVQGDWRIVGEPAKDLGERPPLDQLGPFRWQPYRAEPWGAKASDGTLVAGDEYDGKPRIIVFYLGFGCLHCMEQLHAMTPKMKEFEDMGIEVVAISTESVDELKTGLENFEKEIPFPLLSDEKQHVFRSFGCYDDFEKQPLHGTFLIDPAGNVRWQDIGYEPFMDIEFLINESKRLLER</sequence>
<evidence type="ECO:0000259" key="3">
    <source>
        <dbReference type="PROSITE" id="PS51352"/>
    </source>
</evidence>
<dbReference type="InterPro" id="IPR036249">
    <property type="entry name" value="Thioredoxin-like_sf"/>
</dbReference>
<feature type="chain" id="PRO_5022942127" evidence="2">
    <location>
        <begin position="25"/>
        <end position="775"/>
    </location>
</feature>
<comment type="caution">
    <text evidence="4">The sequence shown here is derived from an EMBL/GenBank/DDBJ whole genome shotgun (WGS) entry which is preliminary data.</text>
</comment>
<dbReference type="InterPro" id="IPR013766">
    <property type="entry name" value="Thioredoxin_domain"/>
</dbReference>
<protein>
    <submittedName>
        <fullName evidence="4">Selenocysteine-containing peroxiredoxin PrxU</fullName>
        <ecNumber evidence="4">1.11.1.15</ecNumber>
    </submittedName>
</protein>
<dbReference type="EC" id="1.11.1.15" evidence="4"/>
<evidence type="ECO:0000313" key="4">
    <source>
        <dbReference type="EMBL" id="TWU56578.1"/>
    </source>
</evidence>
<evidence type="ECO:0000313" key="5">
    <source>
        <dbReference type="Proteomes" id="UP000318288"/>
    </source>
</evidence>
<dbReference type="Gene3D" id="3.40.30.10">
    <property type="entry name" value="Glutaredoxin"/>
    <property type="match status" value="1"/>
</dbReference>
<accession>A0A5C6F5F4</accession>